<dbReference type="EMBL" id="BMAW01033745">
    <property type="protein sequence ID" value="GFU31641.1"/>
    <property type="molecule type" value="Genomic_DNA"/>
</dbReference>
<evidence type="ECO:0000256" key="2">
    <source>
        <dbReference type="SAM" id="MobiDB-lite"/>
    </source>
</evidence>
<dbReference type="InterPro" id="IPR002052">
    <property type="entry name" value="DNA_methylase_N6_adenine_CS"/>
</dbReference>
<dbReference type="PROSITE" id="PS51143">
    <property type="entry name" value="MT_A70"/>
    <property type="match status" value="1"/>
</dbReference>
<dbReference type="GO" id="GO:0032259">
    <property type="term" value="P:methylation"/>
    <property type="evidence" value="ECO:0007669"/>
    <property type="project" value="UniProtKB-KW"/>
</dbReference>
<keyword evidence="4" id="KW-1185">Reference proteome</keyword>
<sequence>MHTLKKEDKKAKKRAKNRSAKLQTNSLENEIVIKKSTSLIQAARDFNLLKSHHISSSEWFENNYEAIKAAKEVCNLSLDVSVPSEYYNRNNESTIVIFGSEKYVLPAKSSFHLCDINNIMNLKGTKYDLIVLDPPWENKSVRRNKKYKTLDCDSLINLPIETICNPGCLIVVWVTNNQRQLNFVKEKLFPKWKVVNHVMWHWFKITLGGHFIHSGDWHHKKPYENLLLGYVSSDFENKNFVTEVEIEPHKVILCVPSSIHSHKPPLTEILKPYISENANCLEIFARYLLPKWTSLGNEVVKLQNIKLFETIS</sequence>
<dbReference type="GO" id="GO:0008168">
    <property type="term" value="F:methyltransferase activity"/>
    <property type="evidence" value="ECO:0007669"/>
    <property type="project" value="UniProtKB-KW"/>
</dbReference>
<reference evidence="3" key="1">
    <citation type="submission" date="2020-08" db="EMBL/GenBank/DDBJ databases">
        <title>Multicomponent nature underlies the extraordinary mechanical properties of spider dragline silk.</title>
        <authorList>
            <person name="Kono N."/>
            <person name="Nakamura H."/>
            <person name="Mori M."/>
            <person name="Yoshida Y."/>
            <person name="Ohtoshi R."/>
            <person name="Malay A.D."/>
            <person name="Moran D.A.P."/>
            <person name="Tomita M."/>
            <person name="Numata K."/>
            <person name="Arakawa K."/>
        </authorList>
    </citation>
    <scope>NUCLEOTIDE SEQUENCE</scope>
</reference>
<accession>A0A8X6UQ03</accession>
<dbReference type="PANTHER" id="PTHR12829:SF4">
    <property type="entry name" value="N(6)-ADENINE-SPECIFIC METHYLTRANSFERASE METTL4"/>
    <property type="match status" value="1"/>
</dbReference>
<dbReference type="GO" id="GO:0003676">
    <property type="term" value="F:nucleic acid binding"/>
    <property type="evidence" value="ECO:0007669"/>
    <property type="project" value="InterPro"/>
</dbReference>
<name>A0A8X6UQ03_NEPPI</name>
<comment type="caution">
    <text evidence="3">The sequence shown here is derived from an EMBL/GenBank/DDBJ whole genome shotgun (WGS) entry which is preliminary data.</text>
</comment>
<keyword evidence="3" id="KW-0489">Methyltransferase</keyword>
<proteinExistence type="inferred from homology"/>
<dbReference type="SUPFAM" id="SSF53335">
    <property type="entry name" value="S-adenosyl-L-methionine-dependent methyltransferases"/>
    <property type="match status" value="1"/>
</dbReference>
<dbReference type="Proteomes" id="UP000887013">
    <property type="component" value="Unassembled WGS sequence"/>
</dbReference>
<keyword evidence="3" id="KW-0808">Transferase</keyword>
<dbReference type="InterPro" id="IPR029063">
    <property type="entry name" value="SAM-dependent_MTases_sf"/>
</dbReference>
<dbReference type="OrthoDB" id="61116at2759"/>
<protein>
    <submittedName>
        <fullName evidence="3">N(6)-adenine-specific methyltransferase METTL4</fullName>
    </submittedName>
</protein>
<comment type="similarity">
    <text evidence="1">Belongs to the MT-A70-like family.</text>
</comment>
<feature type="region of interest" description="Disordered" evidence="2">
    <location>
        <begin position="1"/>
        <end position="20"/>
    </location>
</feature>
<dbReference type="AlphaFoldDB" id="A0A8X6UQ03"/>
<feature type="compositionally biased region" description="Basic and acidic residues" evidence="2">
    <location>
        <begin position="1"/>
        <end position="10"/>
    </location>
</feature>
<gene>
    <name evidence="3" type="primary">METTL4</name>
    <name evidence="3" type="ORF">NPIL_251981</name>
</gene>
<organism evidence="3 4">
    <name type="scientific">Nephila pilipes</name>
    <name type="common">Giant wood spider</name>
    <name type="synonym">Nephila maculata</name>
    <dbReference type="NCBI Taxonomy" id="299642"/>
    <lineage>
        <taxon>Eukaryota</taxon>
        <taxon>Metazoa</taxon>
        <taxon>Ecdysozoa</taxon>
        <taxon>Arthropoda</taxon>
        <taxon>Chelicerata</taxon>
        <taxon>Arachnida</taxon>
        <taxon>Araneae</taxon>
        <taxon>Araneomorphae</taxon>
        <taxon>Entelegynae</taxon>
        <taxon>Araneoidea</taxon>
        <taxon>Nephilidae</taxon>
        <taxon>Nephila</taxon>
    </lineage>
</organism>
<dbReference type="Pfam" id="PF05063">
    <property type="entry name" value="MT-A70"/>
    <property type="match status" value="1"/>
</dbReference>
<evidence type="ECO:0000313" key="3">
    <source>
        <dbReference type="EMBL" id="GFU31641.1"/>
    </source>
</evidence>
<dbReference type="PANTHER" id="PTHR12829">
    <property type="entry name" value="N6-ADENOSINE-METHYLTRANSFERASE"/>
    <property type="match status" value="1"/>
</dbReference>
<dbReference type="GO" id="GO:0005634">
    <property type="term" value="C:nucleus"/>
    <property type="evidence" value="ECO:0007669"/>
    <property type="project" value="TreeGrafter"/>
</dbReference>
<evidence type="ECO:0000313" key="4">
    <source>
        <dbReference type="Proteomes" id="UP000887013"/>
    </source>
</evidence>
<dbReference type="PROSITE" id="PS00092">
    <property type="entry name" value="N6_MTASE"/>
    <property type="match status" value="1"/>
</dbReference>
<evidence type="ECO:0000256" key="1">
    <source>
        <dbReference type="PROSITE-ProRule" id="PRU00489"/>
    </source>
</evidence>
<dbReference type="InterPro" id="IPR007757">
    <property type="entry name" value="MT-A70-like"/>
</dbReference>